<evidence type="ECO:0000256" key="3">
    <source>
        <dbReference type="ARBA" id="ARBA00022679"/>
    </source>
</evidence>
<reference evidence="6" key="2">
    <citation type="submission" date="2019-12" db="EMBL/GenBank/DDBJ databases">
        <title>SpeciesPrimer: A bioinformatics pipeline dedicated to the design of qPCR primers for the quantification of bacterial species.</title>
        <authorList>
            <person name="Dreier M."/>
            <person name="Berthoud H."/>
            <person name="Shani N."/>
            <person name="Wechsler D."/>
            <person name="Junier P."/>
        </authorList>
    </citation>
    <scope>NUCLEOTIDE SEQUENCE</scope>
    <source>
        <strain evidence="6">FAM13073</strain>
    </source>
</reference>
<evidence type="ECO:0000256" key="4">
    <source>
        <dbReference type="SAM" id="Phobius"/>
    </source>
</evidence>
<evidence type="ECO:0000313" key="6">
    <source>
        <dbReference type="EMBL" id="KAF0412644.1"/>
    </source>
</evidence>
<evidence type="ECO:0000313" key="8">
    <source>
        <dbReference type="EMBL" id="WEA58024.1"/>
    </source>
</evidence>
<organism evidence="7 10">
    <name type="scientific">Pediococcus pentosaceus</name>
    <dbReference type="NCBI Taxonomy" id="1255"/>
    <lineage>
        <taxon>Bacteria</taxon>
        <taxon>Bacillati</taxon>
        <taxon>Bacillota</taxon>
        <taxon>Bacilli</taxon>
        <taxon>Lactobacillales</taxon>
        <taxon>Lactobacillaceae</taxon>
        <taxon>Pediococcus</taxon>
    </lineage>
</organism>
<dbReference type="CDD" id="cd06423">
    <property type="entry name" value="CESA_like"/>
    <property type="match status" value="1"/>
</dbReference>
<feature type="transmembrane region" description="Helical" evidence="4">
    <location>
        <begin position="302"/>
        <end position="328"/>
    </location>
</feature>
<dbReference type="Proteomes" id="UP000743107">
    <property type="component" value="Unassembled WGS sequence"/>
</dbReference>
<reference evidence="8 11" key="5">
    <citation type="submission" date="2023-02" db="EMBL/GenBank/DDBJ databases">
        <title>Comparative genomics and fermentation flavor characterization of five lactic acid bacteria reveal flavor biosynthesis metabolic pathways in fermented muskmelon puree.</title>
        <authorList>
            <person name="Yuan L."/>
            <person name="Li M."/>
            <person name="Xu X."/>
            <person name="Lao F."/>
            <person name="Wu J."/>
        </authorList>
    </citation>
    <scope>NUCLEOTIDE SEQUENCE [LARGE SCALE GENOMIC DNA]</scope>
    <source>
        <strain evidence="8 11">Ca-4</strain>
    </source>
</reference>
<reference evidence="9" key="3">
    <citation type="submission" date="2020-03" db="EMBL/GenBank/DDBJ databases">
        <title>SpeciesPrimer: A bioinformatics pipeline dedicated to the design of qPCR primers for the quantification of bacterial species.</title>
        <authorList>
            <person name="Dreier M."/>
            <person name="Berthoud H."/>
            <person name="Shani N."/>
            <person name="Wechsler D."/>
            <person name="Junier P."/>
        </authorList>
    </citation>
    <scope>NUCLEOTIDE SEQUENCE [LARGE SCALE GENOMIC DNA]</scope>
    <source>
        <strain evidence="9">FAM13073</strain>
    </source>
</reference>
<dbReference type="EMBL" id="JADOFV010000005">
    <property type="protein sequence ID" value="MBF7127943.1"/>
    <property type="molecule type" value="Genomic_DNA"/>
</dbReference>
<accession>A0A8G0ZHZ8</accession>
<keyword evidence="3" id="KW-0808">Transferase</keyword>
<dbReference type="GO" id="GO:0016757">
    <property type="term" value="F:glycosyltransferase activity"/>
    <property type="evidence" value="ECO:0007669"/>
    <property type="project" value="UniProtKB-KW"/>
</dbReference>
<dbReference type="EMBL" id="CP118739">
    <property type="protein sequence ID" value="WEA58024.1"/>
    <property type="molecule type" value="Genomic_DNA"/>
</dbReference>
<dbReference type="InterPro" id="IPR001173">
    <property type="entry name" value="Glyco_trans_2-like"/>
</dbReference>
<evidence type="ECO:0000313" key="11">
    <source>
        <dbReference type="Proteomes" id="UP001214131"/>
    </source>
</evidence>
<dbReference type="Proteomes" id="UP001214131">
    <property type="component" value="Chromosome"/>
</dbReference>
<keyword evidence="2" id="KW-0328">Glycosyltransferase</keyword>
<accession>A0A379BP80</accession>
<dbReference type="Proteomes" id="UP000472573">
    <property type="component" value="Unassembled WGS sequence"/>
</dbReference>
<reference evidence="7" key="4">
    <citation type="submission" date="2020-11" db="EMBL/GenBank/DDBJ databases">
        <title>Antibiotic susceptibility profiles of Pediococcus pentosaceus from various origins and their implications for the safety assessment of strains with food-technology applications.</title>
        <authorList>
            <person name="Shani N."/>
            <person name="Oberhaensli S."/>
            <person name="Arias E."/>
        </authorList>
    </citation>
    <scope>NUCLEOTIDE SEQUENCE</scope>
    <source>
        <strain evidence="7">FAM 19164</strain>
    </source>
</reference>
<dbReference type="PANTHER" id="PTHR43630:SF1">
    <property type="entry name" value="POLY-BETA-1,6-N-ACETYL-D-GLUCOSAMINE SYNTHASE"/>
    <property type="match status" value="1"/>
</dbReference>
<evidence type="ECO:0000313" key="10">
    <source>
        <dbReference type="Proteomes" id="UP000743107"/>
    </source>
</evidence>
<dbReference type="InterPro" id="IPR029044">
    <property type="entry name" value="Nucleotide-diphossugar_trans"/>
</dbReference>
<keyword evidence="9" id="KW-1185">Reference proteome</keyword>
<feature type="transmembrane region" description="Helical" evidence="4">
    <location>
        <begin position="238"/>
        <end position="264"/>
    </location>
</feature>
<evidence type="ECO:0000256" key="1">
    <source>
        <dbReference type="ARBA" id="ARBA00006739"/>
    </source>
</evidence>
<dbReference type="Gene3D" id="3.90.550.10">
    <property type="entry name" value="Spore Coat Polysaccharide Biosynthesis Protein SpsA, Chain A"/>
    <property type="match status" value="1"/>
</dbReference>
<evidence type="ECO:0000313" key="7">
    <source>
        <dbReference type="EMBL" id="MBF7127943.1"/>
    </source>
</evidence>
<name>A0A379BP80_PEDPE</name>
<evidence type="ECO:0000313" key="9">
    <source>
        <dbReference type="Proteomes" id="UP000472573"/>
    </source>
</evidence>
<protein>
    <submittedName>
        <fullName evidence="6 7">Glycosyltransferase</fullName>
    </submittedName>
</protein>
<feature type="domain" description="Glycosyltransferase 2-like" evidence="5">
    <location>
        <begin position="5"/>
        <end position="165"/>
    </location>
</feature>
<proteinExistence type="inferred from homology"/>
<feature type="transmembrane region" description="Helical" evidence="4">
    <location>
        <begin position="270"/>
        <end position="290"/>
    </location>
</feature>
<dbReference type="PANTHER" id="PTHR43630">
    <property type="entry name" value="POLY-BETA-1,6-N-ACETYL-D-GLUCOSAMINE SYNTHASE"/>
    <property type="match status" value="1"/>
</dbReference>
<dbReference type="SUPFAM" id="SSF53448">
    <property type="entry name" value="Nucleotide-diphospho-sugar transferases"/>
    <property type="match status" value="1"/>
</dbReference>
<keyword evidence="4" id="KW-0812">Transmembrane</keyword>
<reference evidence="6" key="1">
    <citation type="submission" date="2019-10" db="EMBL/GenBank/DDBJ databases">
        <authorList>
            <person name="Irmler S."/>
            <person name="Berthoud H."/>
            <person name="Roetschi A."/>
            <person name="Arias E."/>
            <person name="Shani N."/>
            <person name="Wuethrich D."/>
            <person name="Bruggmann R."/>
        </authorList>
    </citation>
    <scope>NUCLEOTIDE SEQUENCE</scope>
    <source>
        <strain evidence="6">FAM13073</strain>
    </source>
</reference>
<evidence type="ECO:0000259" key="5">
    <source>
        <dbReference type="Pfam" id="PF00535"/>
    </source>
</evidence>
<keyword evidence="4" id="KW-1133">Transmembrane helix</keyword>
<keyword evidence="4" id="KW-0472">Membrane</keyword>
<dbReference type="RefSeq" id="WP_105766035.1">
    <property type="nucleotide sequence ID" value="NZ_CAKMAM010000005.1"/>
</dbReference>
<comment type="similarity">
    <text evidence="1">Belongs to the glycosyltransferase 2 family.</text>
</comment>
<dbReference type="Pfam" id="PF00535">
    <property type="entry name" value="Glycos_transf_2"/>
    <property type="match status" value="1"/>
</dbReference>
<dbReference type="EMBL" id="WENB01000005">
    <property type="protein sequence ID" value="KAF0412644.1"/>
    <property type="molecule type" value="Genomic_DNA"/>
</dbReference>
<dbReference type="AlphaFoldDB" id="A0A379BP80"/>
<gene>
    <name evidence="6" type="ORF">GBO79_08775</name>
    <name evidence="7" type="ORF">ITQ97_09040</name>
    <name evidence="8" type="ORF">PWB86_03935</name>
</gene>
<sequence length="339" mass="38814">MDVTAIVPAHNEGANIEATIKALKQQVRKVIVACDHCTDDTYQKSIQAGAVAFETVDNQHRKAGALNQALENYVDWQLPDQYIFICDADTVIADDWIERAQIAIDAGGYDAVGSVFFGDADRSSMIEFCQQLEWYRYTNQIKRSKKVFVLTGTASMVSAEMFQKVKARKGSFYDEDSITEDFALTIDLKEAGARIISPISCYCTTEIMPNWRLLFLQRRRWYLGALQQMVRRKWDRVLFPYVFQQLMLLISVLAFMGLIVFTGYLMVQDLIIFSFFWFLIGVIFAVERVITIWNQDRQAKIFALMIFPELIYSLFLQIAYLGALVQLLSGSAGTWNHLD</sequence>
<evidence type="ECO:0000256" key="2">
    <source>
        <dbReference type="ARBA" id="ARBA00022676"/>
    </source>
</evidence>